<reference evidence="2 3" key="1">
    <citation type="submission" date="2020-09" db="EMBL/GenBank/DDBJ databases">
        <authorList>
            <person name="Kim M.K."/>
        </authorList>
    </citation>
    <scope>NUCLEOTIDE SEQUENCE [LARGE SCALE GENOMIC DNA]</scope>
    <source>
        <strain evidence="2 3">BT189</strain>
    </source>
</reference>
<name>A0ABR8JXM1_9BACT</name>
<evidence type="ECO:0000313" key="2">
    <source>
        <dbReference type="EMBL" id="MBD2722469.1"/>
    </source>
</evidence>
<proteinExistence type="predicted"/>
<sequence>MALSLPFRFATRGALGLLGAALLAGCCANDVCEADDPLADAVQLRFAKNFSVADLDTVIVLRYPKKFTNTPRPETVTLVRTPAQARDSVLLLNNDAPFSRVGNANLGAYRYVVQYLAHPNGVNKPVTTTALVIDSIRVQGNYYKTSGCCTNYRNTGKTAYVQGKTYDLTQLPYLEVPK</sequence>
<dbReference type="Proteomes" id="UP000606003">
    <property type="component" value="Unassembled WGS sequence"/>
</dbReference>
<dbReference type="RefSeq" id="WP_190924079.1">
    <property type="nucleotide sequence ID" value="NZ_JACXAC010000003.1"/>
</dbReference>
<keyword evidence="3" id="KW-1185">Reference proteome</keyword>
<evidence type="ECO:0000256" key="1">
    <source>
        <dbReference type="SAM" id="SignalP"/>
    </source>
</evidence>
<dbReference type="EMBL" id="JACXAC010000003">
    <property type="protein sequence ID" value="MBD2722469.1"/>
    <property type="molecule type" value="Genomic_DNA"/>
</dbReference>
<evidence type="ECO:0008006" key="4">
    <source>
        <dbReference type="Google" id="ProtNLM"/>
    </source>
</evidence>
<keyword evidence="1" id="KW-0732">Signal</keyword>
<feature type="signal peptide" evidence="1">
    <location>
        <begin position="1"/>
        <end position="28"/>
    </location>
</feature>
<organism evidence="2 3">
    <name type="scientific">Hymenobacter armeniacus</name>
    <dbReference type="NCBI Taxonomy" id="2771358"/>
    <lineage>
        <taxon>Bacteria</taxon>
        <taxon>Pseudomonadati</taxon>
        <taxon>Bacteroidota</taxon>
        <taxon>Cytophagia</taxon>
        <taxon>Cytophagales</taxon>
        <taxon>Hymenobacteraceae</taxon>
        <taxon>Hymenobacter</taxon>
    </lineage>
</organism>
<comment type="caution">
    <text evidence="2">The sequence shown here is derived from an EMBL/GenBank/DDBJ whole genome shotgun (WGS) entry which is preliminary data.</text>
</comment>
<accession>A0ABR8JXM1</accession>
<protein>
    <recommendedName>
        <fullName evidence="4">Lipoprotein</fullName>
    </recommendedName>
</protein>
<evidence type="ECO:0000313" key="3">
    <source>
        <dbReference type="Proteomes" id="UP000606003"/>
    </source>
</evidence>
<feature type="chain" id="PRO_5046697542" description="Lipoprotein" evidence="1">
    <location>
        <begin position="29"/>
        <end position="178"/>
    </location>
</feature>
<gene>
    <name evidence="2" type="ORF">IC234_10060</name>
</gene>